<dbReference type="EMBL" id="CACSLK010020742">
    <property type="protein sequence ID" value="CAA0821433.1"/>
    <property type="molecule type" value="Genomic_DNA"/>
</dbReference>
<dbReference type="PANTHER" id="PTHR21481:SF4">
    <property type="entry name" value="PROTEIN TRANSPARENT TESTA 9"/>
    <property type="match status" value="1"/>
</dbReference>
<dbReference type="GO" id="GO:0007034">
    <property type="term" value="P:vacuolar transport"/>
    <property type="evidence" value="ECO:0007669"/>
    <property type="project" value="TreeGrafter"/>
</dbReference>
<dbReference type="InterPro" id="IPR019155">
    <property type="entry name" value="CLEC16A/TT9_N"/>
</dbReference>
<comment type="caution">
    <text evidence="2">The sequence shown here is derived from an EMBL/GenBank/DDBJ whole genome shotgun (WGS) entry which is preliminary data.</text>
</comment>
<proteinExistence type="predicted"/>
<dbReference type="Proteomes" id="UP001153555">
    <property type="component" value="Unassembled WGS sequence"/>
</dbReference>
<evidence type="ECO:0000259" key="1">
    <source>
        <dbReference type="Pfam" id="PF09758"/>
    </source>
</evidence>
<dbReference type="InterPro" id="IPR039272">
    <property type="entry name" value="CLEC16A/TT9"/>
</dbReference>
<gene>
    <name evidence="2" type="ORF">SHERM_19435</name>
</gene>
<evidence type="ECO:0000313" key="2">
    <source>
        <dbReference type="EMBL" id="CAA0821433.1"/>
    </source>
</evidence>
<feature type="domain" description="FPL" evidence="1">
    <location>
        <begin position="18"/>
        <end position="168"/>
    </location>
</feature>
<sequence length="822" mass="91950">MRVQIVNEVNKNFVIEALRSISELITYGDQHDTAYFEFFMEKQVMGEFVRILRISRTLIVSLQLLQTMSIMIQNLKSEHSIYYMFSNEHLNDLITDPFDFRNEELLSYYISFLRAISGKLNKDTISLLVKTENDEVVSFPLYVEAIRFAFHEESMIRTAVRALTLNVYHVGDDAVNKFVSGAPHANYFLNLVNFFRDQCIHLNLVISSASKNLSMESSSILSAVDEIEDNLYYFSDVVSAGIPDIGRLIMDNVLRLLIFPLILPSLGDEVVKEPSLDAVTSLYLLCCILRIVKIKDLANIVAAALLCCPEMLCGNFEAKSNGYLDAADENTAENNHISESLAGSLHVTVPTSNSSHNHAPGVVLGHDCGGTQFAPREFLLSFITSGDDVQVSGSLNVLATLLQTKELDESMVDALGILPQRKQHKKKLLQALVGEDSGEEQLFSSGSSGVKEGISSELDIYLRKLKDYVGVSCSSLEVGVSPRVHRFQVLDALVSLFCRSNISAETLWDGGWLLRQLLPYSEAEFNSHHLSLLKESFHCCTNRVLEETKGPWSDMLVTVICDEWRKCKRAIESASPRKDPKCMLMPPYKSTSDDLPSHESSIAAGERMCETVKVFALLHHLHMFSLGRVLPEQPPVLSTIVLPEKSRAKNAGVGSPGLKPNAEITLVDALPCRIAFERGKERYFQFVALSTGSTGWLVLAEELLMKPQRGLVRVLAPLAGCNPRIDDKHSRWLHLRIRPSSFPFTDTSNYTARGKIRSKALVDGRWTLAFRDEESCKRALSMVLDEAKLLSDEVERVLQPLLDLERSLDDSRVARFVEDNSS</sequence>
<name>A0A9N7N3G4_STRHE</name>
<dbReference type="GO" id="GO:0005794">
    <property type="term" value="C:Golgi apparatus"/>
    <property type="evidence" value="ECO:0007669"/>
    <property type="project" value="TreeGrafter"/>
</dbReference>
<evidence type="ECO:0000313" key="3">
    <source>
        <dbReference type="Proteomes" id="UP001153555"/>
    </source>
</evidence>
<dbReference type="GO" id="GO:0016197">
    <property type="term" value="P:endosomal transport"/>
    <property type="evidence" value="ECO:0007669"/>
    <property type="project" value="TreeGrafter"/>
</dbReference>
<reference evidence="2" key="1">
    <citation type="submission" date="2019-12" db="EMBL/GenBank/DDBJ databases">
        <authorList>
            <person name="Scholes J."/>
        </authorList>
    </citation>
    <scope>NUCLEOTIDE SEQUENCE</scope>
</reference>
<keyword evidence="3" id="KW-1185">Reference proteome</keyword>
<dbReference type="GO" id="GO:1901096">
    <property type="term" value="P:regulation of autophagosome maturation"/>
    <property type="evidence" value="ECO:0007669"/>
    <property type="project" value="TreeGrafter"/>
</dbReference>
<dbReference type="OrthoDB" id="294052at2759"/>
<dbReference type="GO" id="GO:0005770">
    <property type="term" value="C:late endosome"/>
    <property type="evidence" value="ECO:0007669"/>
    <property type="project" value="TreeGrafter"/>
</dbReference>
<organism evidence="2 3">
    <name type="scientific">Striga hermonthica</name>
    <name type="common">Purple witchweed</name>
    <name type="synonym">Buchnera hermonthica</name>
    <dbReference type="NCBI Taxonomy" id="68872"/>
    <lineage>
        <taxon>Eukaryota</taxon>
        <taxon>Viridiplantae</taxon>
        <taxon>Streptophyta</taxon>
        <taxon>Embryophyta</taxon>
        <taxon>Tracheophyta</taxon>
        <taxon>Spermatophyta</taxon>
        <taxon>Magnoliopsida</taxon>
        <taxon>eudicotyledons</taxon>
        <taxon>Gunneridae</taxon>
        <taxon>Pentapetalae</taxon>
        <taxon>asterids</taxon>
        <taxon>lamiids</taxon>
        <taxon>Lamiales</taxon>
        <taxon>Orobanchaceae</taxon>
        <taxon>Buchnereae</taxon>
        <taxon>Striga</taxon>
    </lineage>
</organism>
<dbReference type="PANTHER" id="PTHR21481">
    <property type="entry name" value="PROTEIN CLEC16A"/>
    <property type="match status" value="1"/>
</dbReference>
<dbReference type="Pfam" id="PF09758">
    <property type="entry name" value="FPL"/>
    <property type="match status" value="1"/>
</dbReference>
<protein>
    <recommendedName>
        <fullName evidence="1">FPL domain-containing protein</fullName>
    </recommendedName>
</protein>
<dbReference type="AlphaFoldDB" id="A0A9N7N3G4"/>
<accession>A0A9N7N3G4</accession>